<feature type="transmembrane region" description="Helical" evidence="1">
    <location>
        <begin position="668"/>
        <end position="686"/>
    </location>
</feature>
<keyword evidence="1" id="KW-1133">Transmembrane helix</keyword>
<sequence length="1542" mass="162525">MISCPPVETRTKRVLLVVIAALLVLLPLRAFADSSPLQRQSGHLVVIGTSGLRWQDVDFSDPRAARFAKFAEEGTLANLVARSTAAVSCPADGWLSLGAGQRATLSRAGGKCYFPRLSSKTVAGWGPLTDGVIPAGQVGLGFLRSSLKQAGKSVAAVGPGAGLALADKRGHLDAPPLDNGGDLAATVASAASENEVTIVDAGAVDPAHAPQVGYGLNPTPQNGYPTLDSEPSKTKLAQAKVRQISQILEALPKNTQVLLASFGEGNAVPHLQLFAMQTDASSVGLAKSGSLRRDGLVQTADITQTILQTVGLEPAENAPGAQVWTAGRTGKMSFTDRLDSLLDRSAKTDRARVCQPAFFILWFTLCGVTIVAGMLLSVRGRKGTAIEKVPKVLAQLAGAMPLAALLANLIPTWRFSTASTPTAVLVFLTAILATAGFLVLTAHGIAHWLRPHVPASFTRPLNAPIVLAALTLTVFAWVIAVRAPLQLDSPTGTTTIAGNRFFGSGNTEFTLMAVCFVVLAAWSANAWVTTIMGLALAVIDGFPTMGADFGGPPAILFTTVLLATWVRGKKVRLRHVAAALFAAAIGTAFFGVVDYLQAPQARTHLGRFVASLVEGNAWPIIARKAEAAWLTVGGSAGTLVAAAVFLVAIGAIAYVLYSPRYKTRVLPFHRNVLLSTIILLVSASLINDSGMLILTIGLLLEGSLICGGLFHKSAWSPSGKIALSRAPARRQWPTYFAAATACTILAGIALAATTTSPTDSKTHHIQAAKTPVVAIFTEGIRWEKVTPQNAPTLYRRASQGAAANLVPLSLSGPTCPIDSWLAINAGQRAWRNSLGGYEICTSLQKMPEVSQGQPRPALKRWDYYSKAMAQMTNHPTLGALGEAVERNKVRVRAIGPGAAAALANARGIPQGTLQKAPSNNGELARKLATDLHKYDLTLVDANAISTVQNPDRAAAATRRAIRDATDKTGNPPTEVQVRPQLRSLANPEVKANLNADSEDAPDLPEASFSIKTNQESATNTQRAQLVASQSERQLARLEAAVRAVPPNARLLVVSSADFGVRSYMQTALAAGPGVGTAGLARSSSVRQDGIIQLPDVAATLGQWLGFDMPGSGSAITNQIGLHHSSLADRHDYLTDQADRAFAMRDVRAGFYAMVVTYAVAVILILAALSVAMAYGVHIAPSARLLARFCALTLASIPLATLALPAFKWWHFQDTHGALNGGTMALAGLLAAACLAGPWREGGRPALSIAVATAVAIAADVATGTNALIDSPFGFNSLAAARFYGVGNETFSLLSVGALLLSGWVGTLFTRRWAKALAVVATSLPFLLIDAAPSLGADFGGILAFIPGICVLVILLAGYQLKLRWILPIGFVMAFGASFVALLDWLRPPSSRTHLGRFVQSALDGDLMPIVVGKLQTNLRLLGISTLRWVVLAALVALVVWFCLSYPRLRGRAPALPAPLLRMLRPAYKKFRNWLGKHPKVTGGKVHLLPLPAWFRPCAWALLVTQILAFGLNDSGIVLPGVAAIMALPLAADTIIDSLRSRP</sequence>
<keyword evidence="1" id="KW-0472">Membrane</keyword>
<feature type="transmembrane region" description="Helical" evidence="1">
    <location>
        <begin position="1315"/>
        <end position="1332"/>
    </location>
</feature>
<feature type="transmembrane region" description="Helical" evidence="1">
    <location>
        <begin position="627"/>
        <end position="656"/>
    </location>
</feature>
<feature type="transmembrane region" description="Helical" evidence="1">
    <location>
        <begin position="423"/>
        <end position="449"/>
    </location>
</feature>
<evidence type="ECO:0000256" key="1">
    <source>
        <dbReference type="SAM" id="Phobius"/>
    </source>
</evidence>
<feature type="transmembrane region" description="Helical" evidence="1">
    <location>
        <begin position="1218"/>
        <end position="1238"/>
    </location>
</feature>
<dbReference type="STRING" id="33007.HMPREF3198_01040"/>
<protein>
    <submittedName>
        <fullName evidence="2">Uncharacterized protein</fullName>
    </submittedName>
</protein>
<keyword evidence="1" id="KW-0812">Transmembrane</keyword>
<dbReference type="Proteomes" id="UP000235122">
    <property type="component" value="Unassembled WGS sequence"/>
</dbReference>
<feature type="transmembrane region" description="Helical" evidence="1">
    <location>
        <begin position="549"/>
        <end position="567"/>
    </location>
</feature>
<evidence type="ECO:0000313" key="2">
    <source>
        <dbReference type="EMBL" id="PKY73419.1"/>
    </source>
</evidence>
<keyword evidence="3" id="KW-1185">Reference proteome</keyword>
<proteinExistence type="predicted"/>
<organism evidence="2 3">
    <name type="scientific">Winkia neuii</name>
    <dbReference type="NCBI Taxonomy" id="33007"/>
    <lineage>
        <taxon>Bacteria</taxon>
        <taxon>Bacillati</taxon>
        <taxon>Actinomycetota</taxon>
        <taxon>Actinomycetes</taxon>
        <taxon>Actinomycetales</taxon>
        <taxon>Actinomycetaceae</taxon>
        <taxon>Winkia</taxon>
    </lineage>
</organism>
<feature type="transmembrane region" description="Helical" evidence="1">
    <location>
        <begin position="461"/>
        <end position="480"/>
    </location>
</feature>
<feature type="transmembrane region" description="Helical" evidence="1">
    <location>
        <begin position="1288"/>
        <end position="1308"/>
    </location>
</feature>
<feature type="transmembrane region" description="Helical" evidence="1">
    <location>
        <begin position="692"/>
        <end position="711"/>
    </location>
</feature>
<accession>A0A2I1IQM7</accession>
<feature type="transmembrane region" description="Helical" evidence="1">
    <location>
        <begin position="509"/>
        <end position="537"/>
    </location>
</feature>
<gene>
    <name evidence="2" type="ORF">CYJ19_02210</name>
</gene>
<feature type="transmembrane region" description="Helical" evidence="1">
    <location>
        <begin position="1364"/>
        <end position="1385"/>
    </location>
</feature>
<dbReference type="RefSeq" id="WP_060797876.1">
    <property type="nucleotide sequence ID" value="NZ_KQ955225.1"/>
</dbReference>
<feature type="transmembrane region" description="Helical" evidence="1">
    <location>
        <begin position="357"/>
        <end position="380"/>
    </location>
</feature>
<dbReference type="EMBL" id="PKKO01000001">
    <property type="protein sequence ID" value="PKY73419.1"/>
    <property type="molecule type" value="Genomic_DNA"/>
</dbReference>
<feature type="transmembrane region" description="Helical" evidence="1">
    <location>
        <begin position="1184"/>
        <end position="1206"/>
    </location>
</feature>
<feature type="transmembrane region" description="Helical" evidence="1">
    <location>
        <begin position="1425"/>
        <end position="1443"/>
    </location>
</feature>
<feature type="transmembrane region" description="Helical" evidence="1">
    <location>
        <begin position="573"/>
        <end position="593"/>
    </location>
</feature>
<reference evidence="2 3" key="1">
    <citation type="submission" date="2017-12" db="EMBL/GenBank/DDBJ databases">
        <title>Phylogenetic diversity of female urinary microbiome.</title>
        <authorList>
            <person name="Thomas-White K."/>
            <person name="Wolfe A.J."/>
        </authorList>
    </citation>
    <scope>NUCLEOTIDE SEQUENCE [LARGE SCALE GENOMIC DNA]</scope>
    <source>
        <strain evidence="2 3">UMB0402</strain>
    </source>
</reference>
<feature type="transmembrane region" description="Helical" evidence="1">
    <location>
        <begin position="1245"/>
        <end position="1268"/>
    </location>
</feature>
<comment type="caution">
    <text evidence="2">The sequence shown here is derived from an EMBL/GenBank/DDBJ whole genome shotgun (WGS) entry which is preliminary data.</text>
</comment>
<feature type="transmembrane region" description="Helical" evidence="1">
    <location>
        <begin position="732"/>
        <end position="752"/>
    </location>
</feature>
<feature type="transmembrane region" description="Helical" evidence="1">
    <location>
        <begin position="1338"/>
        <end position="1357"/>
    </location>
</feature>
<feature type="transmembrane region" description="Helical" evidence="1">
    <location>
        <begin position="1148"/>
        <end position="1172"/>
    </location>
</feature>
<evidence type="ECO:0000313" key="3">
    <source>
        <dbReference type="Proteomes" id="UP000235122"/>
    </source>
</evidence>
<name>A0A2I1IQM7_9ACTO</name>